<evidence type="ECO:0000313" key="4">
    <source>
        <dbReference type="Proteomes" id="UP000076023"/>
    </source>
</evidence>
<reference evidence="4" key="1">
    <citation type="journal article" date="2017" name="Genome Announc.">
        <title>Draft Genome Sequence of Terrimicrobium sacchariphilum NM-5T, a Facultative Anaerobic Soil Bacterium of the Class Spartobacteria.</title>
        <authorList>
            <person name="Qiu Y.L."/>
            <person name="Tourlousse D.M."/>
            <person name="Matsuura N."/>
            <person name="Ohashi A."/>
            <person name="Sekiguchi Y."/>
        </authorList>
    </citation>
    <scope>NUCLEOTIDE SEQUENCE [LARGE SCALE GENOMIC DNA]</scope>
    <source>
        <strain evidence="4">NM-5</strain>
    </source>
</reference>
<evidence type="ECO:0000259" key="2">
    <source>
        <dbReference type="PROSITE" id="PS50943"/>
    </source>
</evidence>
<keyword evidence="4" id="KW-1185">Reference proteome</keyword>
<dbReference type="SUPFAM" id="SSF47413">
    <property type="entry name" value="lambda repressor-like DNA-binding domains"/>
    <property type="match status" value="1"/>
</dbReference>
<protein>
    <submittedName>
        <fullName evidence="3">Helix-turn-helix</fullName>
    </submittedName>
</protein>
<dbReference type="CDD" id="cd00093">
    <property type="entry name" value="HTH_XRE"/>
    <property type="match status" value="1"/>
</dbReference>
<dbReference type="AlphaFoldDB" id="A0A146G214"/>
<dbReference type="GO" id="GO:0003677">
    <property type="term" value="F:DNA binding"/>
    <property type="evidence" value="ECO:0007669"/>
    <property type="project" value="UniProtKB-KW"/>
</dbReference>
<dbReference type="InterPro" id="IPR050807">
    <property type="entry name" value="TransReg_Diox_bact_type"/>
</dbReference>
<dbReference type="PANTHER" id="PTHR46797">
    <property type="entry name" value="HTH-TYPE TRANSCRIPTIONAL REGULATOR"/>
    <property type="match status" value="1"/>
</dbReference>
<dbReference type="InParanoid" id="A0A146G214"/>
<gene>
    <name evidence="3" type="ORF">TSACC_2304</name>
</gene>
<dbReference type="Pfam" id="PF07883">
    <property type="entry name" value="Cupin_2"/>
    <property type="match status" value="1"/>
</dbReference>
<dbReference type="CDD" id="cd02209">
    <property type="entry name" value="cupin_XRE_C"/>
    <property type="match status" value="1"/>
</dbReference>
<dbReference type="PANTHER" id="PTHR46797:SF1">
    <property type="entry name" value="METHYLPHOSPHONATE SYNTHASE"/>
    <property type="match status" value="1"/>
</dbReference>
<dbReference type="InterPro" id="IPR014710">
    <property type="entry name" value="RmlC-like_jellyroll"/>
</dbReference>
<feature type="domain" description="HTH cro/C1-type" evidence="2">
    <location>
        <begin position="1"/>
        <end position="41"/>
    </location>
</feature>
<evidence type="ECO:0000313" key="3">
    <source>
        <dbReference type="EMBL" id="GAT31909.1"/>
    </source>
</evidence>
<dbReference type="SUPFAM" id="SSF51182">
    <property type="entry name" value="RmlC-like cupins"/>
    <property type="match status" value="1"/>
</dbReference>
<dbReference type="Gene3D" id="1.10.260.40">
    <property type="entry name" value="lambda repressor-like DNA-binding domains"/>
    <property type="match status" value="1"/>
</dbReference>
<dbReference type="STRING" id="690879.TSACC_2304"/>
<comment type="caution">
    <text evidence="3">The sequence shown here is derived from an EMBL/GenBank/DDBJ whole genome shotgun (WGS) entry which is preliminary data.</text>
</comment>
<dbReference type="Proteomes" id="UP000076023">
    <property type="component" value="Unassembled WGS sequence"/>
</dbReference>
<dbReference type="GO" id="GO:0005829">
    <property type="term" value="C:cytosol"/>
    <property type="evidence" value="ECO:0007669"/>
    <property type="project" value="TreeGrafter"/>
</dbReference>
<dbReference type="Gene3D" id="2.60.120.10">
    <property type="entry name" value="Jelly Rolls"/>
    <property type="match status" value="1"/>
</dbReference>
<dbReference type="EMBL" id="BDCO01000002">
    <property type="protein sequence ID" value="GAT31909.1"/>
    <property type="molecule type" value="Genomic_DNA"/>
</dbReference>
<accession>A0A146G214</accession>
<dbReference type="Pfam" id="PF01381">
    <property type="entry name" value="HTH_3"/>
    <property type="match status" value="1"/>
</dbReference>
<dbReference type="InterPro" id="IPR010982">
    <property type="entry name" value="Lambda_DNA-bd_dom_sf"/>
</dbReference>
<organism evidence="3 4">
    <name type="scientific">Terrimicrobium sacchariphilum</name>
    <dbReference type="NCBI Taxonomy" id="690879"/>
    <lineage>
        <taxon>Bacteria</taxon>
        <taxon>Pseudomonadati</taxon>
        <taxon>Verrucomicrobiota</taxon>
        <taxon>Terrimicrobiia</taxon>
        <taxon>Terrimicrobiales</taxon>
        <taxon>Terrimicrobiaceae</taxon>
        <taxon>Terrimicrobium</taxon>
    </lineage>
</organism>
<dbReference type="InterPro" id="IPR001387">
    <property type="entry name" value="Cro/C1-type_HTH"/>
</dbReference>
<dbReference type="InterPro" id="IPR013096">
    <property type="entry name" value="Cupin_2"/>
</dbReference>
<proteinExistence type="predicted"/>
<dbReference type="PROSITE" id="PS50943">
    <property type="entry name" value="HTH_CROC1"/>
    <property type="match status" value="1"/>
</dbReference>
<name>A0A146G214_TERSA</name>
<evidence type="ECO:0000256" key="1">
    <source>
        <dbReference type="ARBA" id="ARBA00023125"/>
    </source>
</evidence>
<dbReference type="InterPro" id="IPR011051">
    <property type="entry name" value="RmlC_Cupin_sf"/>
</dbReference>
<keyword evidence="1" id="KW-0238">DNA-binding</keyword>
<dbReference type="GO" id="GO:0003700">
    <property type="term" value="F:DNA-binding transcription factor activity"/>
    <property type="evidence" value="ECO:0007669"/>
    <property type="project" value="TreeGrafter"/>
</dbReference>
<sequence length="166" mass="18152">MAAQCRLTKGQLSRIENGKVSSPVSTLTRVAAALGVAPGDLFSEDNGVPRAVLVTRESRRTIAGRGSKIGHAYESLAFDLPFGKDFEPHLMTIEAETIDPKQNIFRHPGQEFLFMLEGAMDYRHGEEVYRLNPGDSLYFDGMIAHGPVAVHGPPVRFLSVISNAKD</sequence>